<organism evidence="1 2">
    <name type="scientific">Neomoorella stamsii</name>
    <dbReference type="NCBI Taxonomy" id="1266720"/>
    <lineage>
        <taxon>Bacteria</taxon>
        <taxon>Bacillati</taxon>
        <taxon>Bacillota</taxon>
        <taxon>Clostridia</taxon>
        <taxon>Neomoorellales</taxon>
        <taxon>Neomoorellaceae</taxon>
        <taxon>Neomoorella</taxon>
    </lineage>
</organism>
<evidence type="ECO:0000313" key="1">
    <source>
        <dbReference type="EMBL" id="PRR77122.1"/>
    </source>
</evidence>
<dbReference type="AlphaFoldDB" id="A0A9X7J517"/>
<accession>A0A9X7J517</accession>
<dbReference type="RefSeq" id="WP_208974814.1">
    <property type="nucleotide sequence ID" value="NZ_PVXL01000014.1"/>
</dbReference>
<sequence>MVIIPLPPPWRGGAKPGYRSDRGKSRRITEEMVLKIEAKRTEKPRLNGIMLYDELVKGVFTPDKVSLATFYRYLTQYPCPASPAEAGQKEKEIKCFSHQ</sequence>
<gene>
    <name evidence="1" type="ORF">MOST_03350</name>
</gene>
<comment type="caution">
    <text evidence="1">The sequence shown here is derived from an EMBL/GenBank/DDBJ whole genome shotgun (WGS) entry which is preliminary data.</text>
</comment>
<dbReference type="Proteomes" id="UP000239430">
    <property type="component" value="Unassembled WGS sequence"/>
</dbReference>
<proteinExistence type="predicted"/>
<keyword evidence="2" id="KW-1185">Reference proteome</keyword>
<reference evidence="1 2" key="1">
    <citation type="submission" date="2018-03" db="EMBL/GenBank/DDBJ databases">
        <title>Genome sequence of Moorella stamsii DSM 26217.</title>
        <authorList>
            <person name="Poehlein A."/>
            <person name="Daniel R."/>
        </authorList>
    </citation>
    <scope>NUCLEOTIDE SEQUENCE [LARGE SCALE GENOMIC DNA]</scope>
    <source>
        <strain evidence="2">DSM 26217</strain>
    </source>
</reference>
<evidence type="ECO:0000313" key="2">
    <source>
        <dbReference type="Proteomes" id="UP000239430"/>
    </source>
</evidence>
<dbReference type="EMBL" id="PVXL01000014">
    <property type="protein sequence ID" value="PRR77122.1"/>
    <property type="molecule type" value="Genomic_DNA"/>
</dbReference>
<name>A0A9X7J517_9FIRM</name>
<protein>
    <submittedName>
        <fullName evidence="1">Uncharacterized protein</fullName>
    </submittedName>
</protein>